<dbReference type="SUPFAM" id="SSF49313">
    <property type="entry name" value="Cadherin-like"/>
    <property type="match status" value="2"/>
</dbReference>
<dbReference type="CDD" id="cd00063">
    <property type="entry name" value="FN3"/>
    <property type="match status" value="3"/>
</dbReference>
<accession>A0ABY1HGX1</accession>
<dbReference type="Gene3D" id="2.60.120.1560">
    <property type="match status" value="2"/>
</dbReference>
<protein>
    <recommendedName>
        <fullName evidence="7">Staphylococcus aureus surface protein A</fullName>
    </recommendedName>
</protein>
<dbReference type="Pfam" id="PF13385">
    <property type="entry name" value="Laminin_G_3"/>
    <property type="match status" value="1"/>
</dbReference>
<proteinExistence type="predicted"/>
<dbReference type="Gene3D" id="2.60.40.10">
    <property type="entry name" value="Immunoglobulins"/>
    <property type="match status" value="3"/>
</dbReference>
<dbReference type="InterPro" id="IPR052387">
    <property type="entry name" value="Fibrocystin"/>
</dbReference>
<feature type="domain" description="Fibronectin type-III" evidence="3">
    <location>
        <begin position="488"/>
        <end position="574"/>
    </location>
</feature>
<dbReference type="Pfam" id="PF10528">
    <property type="entry name" value="GLEYA"/>
    <property type="match status" value="1"/>
</dbReference>
<keyword evidence="1" id="KW-0732">Signal</keyword>
<reference evidence="5 6" key="1">
    <citation type="submission" date="2016-11" db="EMBL/GenBank/DDBJ databases">
        <authorList>
            <person name="Klemetsen T."/>
        </authorList>
    </citation>
    <scope>NUCLEOTIDE SEQUENCE [LARGE SCALE GENOMIC DNA]</scope>
    <source>
        <strain evidence="5">MT 2528</strain>
    </source>
</reference>
<dbReference type="SUPFAM" id="SSF56988">
    <property type="entry name" value="Anthrax protective antigen"/>
    <property type="match status" value="2"/>
</dbReference>
<dbReference type="PANTHER" id="PTHR46769">
    <property type="entry name" value="POLYCYSTIC KIDNEY AND HEPATIC DISEASE 1 (AUTOSOMAL RECESSIVE)-LIKE 1"/>
    <property type="match status" value="1"/>
</dbReference>
<evidence type="ECO:0000256" key="1">
    <source>
        <dbReference type="ARBA" id="ARBA00022729"/>
    </source>
</evidence>
<feature type="domain" description="Fibronectin type-III" evidence="3">
    <location>
        <begin position="42"/>
        <end position="125"/>
    </location>
</feature>
<evidence type="ECO:0000313" key="5">
    <source>
        <dbReference type="EMBL" id="SGY96888.1"/>
    </source>
</evidence>
<dbReference type="Gene3D" id="2.60.40.60">
    <property type="entry name" value="Cadherins"/>
    <property type="match status" value="2"/>
</dbReference>
<dbReference type="InterPro" id="IPR011658">
    <property type="entry name" value="PA14_dom"/>
</dbReference>
<dbReference type="InterPro" id="IPR002126">
    <property type="entry name" value="Cadherin-like_dom"/>
</dbReference>
<dbReference type="Gene3D" id="2.60.120.200">
    <property type="match status" value="1"/>
</dbReference>
<organism evidence="5 6">
    <name type="scientific">Moritella viscosa</name>
    <dbReference type="NCBI Taxonomy" id="80854"/>
    <lineage>
        <taxon>Bacteria</taxon>
        <taxon>Pseudomonadati</taxon>
        <taxon>Pseudomonadota</taxon>
        <taxon>Gammaproteobacteria</taxon>
        <taxon>Alteromonadales</taxon>
        <taxon>Moritellaceae</taxon>
        <taxon>Moritella</taxon>
    </lineage>
</organism>
<dbReference type="InterPro" id="IPR013320">
    <property type="entry name" value="ConA-like_dom_sf"/>
</dbReference>
<feature type="domain" description="PA14" evidence="4">
    <location>
        <begin position="225"/>
        <end position="384"/>
    </location>
</feature>
<evidence type="ECO:0000259" key="2">
    <source>
        <dbReference type="PROSITE" id="PS50268"/>
    </source>
</evidence>
<evidence type="ECO:0000259" key="4">
    <source>
        <dbReference type="PROSITE" id="PS51820"/>
    </source>
</evidence>
<dbReference type="PROSITE" id="PS50268">
    <property type="entry name" value="CADHERIN_2"/>
    <property type="match status" value="1"/>
</dbReference>
<dbReference type="Pfam" id="PF17963">
    <property type="entry name" value="Big_9"/>
    <property type="match status" value="1"/>
</dbReference>
<evidence type="ECO:0008006" key="7">
    <source>
        <dbReference type="Google" id="ProtNLM"/>
    </source>
</evidence>
<feature type="domain" description="Fibronectin type-III" evidence="3">
    <location>
        <begin position="396"/>
        <end position="483"/>
    </location>
</feature>
<comment type="caution">
    <text evidence="5">The sequence shown here is derived from an EMBL/GenBank/DDBJ whole genome shotgun (WGS) entry which is preliminary data.</text>
</comment>
<dbReference type="SMART" id="SM00060">
    <property type="entry name" value="FN3"/>
    <property type="match status" value="3"/>
</dbReference>
<evidence type="ECO:0000259" key="3">
    <source>
        <dbReference type="PROSITE" id="PS50853"/>
    </source>
</evidence>
<dbReference type="Proteomes" id="UP000182660">
    <property type="component" value="Unassembled WGS sequence"/>
</dbReference>
<keyword evidence="6" id="KW-1185">Reference proteome</keyword>
<dbReference type="InterPro" id="IPR036116">
    <property type="entry name" value="FN3_sf"/>
</dbReference>
<dbReference type="EMBL" id="FPLJ01000073">
    <property type="protein sequence ID" value="SGY96888.1"/>
    <property type="molecule type" value="Genomic_DNA"/>
</dbReference>
<feature type="domain" description="Cadherin" evidence="2">
    <location>
        <begin position="131"/>
        <end position="227"/>
    </location>
</feature>
<dbReference type="Gene3D" id="2.60.40.2810">
    <property type="match status" value="1"/>
</dbReference>
<dbReference type="PROSITE" id="PS51257">
    <property type="entry name" value="PROKAR_LIPOPROTEIN"/>
    <property type="match status" value="1"/>
</dbReference>
<dbReference type="RefSeq" id="WP_075472987.1">
    <property type="nucleotide sequence ID" value="NZ_CAWQZC010000130.1"/>
</dbReference>
<dbReference type="SUPFAM" id="SSF49265">
    <property type="entry name" value="Fibronectin type III"/>
    <property type="match status" value="2"/>
</dbReference>
<dbReference type="SMART" id="SM00758">
    <property type="entry name" value="PA14"/>
    <property type="match status" value="2"/>
</dbReference>
<dbReference type="PROSITE" id="PS50853">
    <property type="entry name" value="FN3"/>
    <property type="match status" value="3"/>
</dbReference>
<dbReference type="InterPro" id="IPR015919">
    <property type="entry name" value="Cadherin-like_sf"/>
</dbReference>
<name>A0ABY1HGX1_9GAMM</name>
<dbReference type="InterPro" id="IPR018871">
    <property type="entry name" value="GLEYA_adhesin_domain"/>
</dbReference>
<sequence length="1595" mass="175736">MKYIFWIVLILSVSGCNEGAGAQQSIPLPRPEPEQPEKEVMAVENVRLIETSQTSLTLGWDDSHNANGYIIRRDGNKVATVSRGLYRFVDINLQENRSYVYDVLALDKEGRESESRTITALTMANDSPVISPITDIVLLNDTATVGAFVAKINASDANGDALHYQVSSEQALNYFTIDEDGALTVIASVNKLSLKVMDISVDVSDGLSSVTVLLHVAFIPNAEKPENQGLLRKYYQDNRVKGKLSELKALPTFPDNPTSINIETDFESPSNIGSRYGQTLEGYIVPPVTGDYQFWIASDDESELLLSDSVSTKGLRRIAYTERATNKREWDPVRYGSQASEIIYLEAGQVYAVKALMAEGYGSDLLAVAWEGPEIPRGVITNQYLRLPVDTIKPKPIFNFNWLKTSEDTVILQWNATTDNVDVKRYLISESNKLLATTSKDKLSIELTGLESATRYDFTIRAQDKAGNKSMESDPLMIVIDDFIAPSVVTNIRVNEKGTNFIDLGWDASTDEDKQQILYRIYQDGELAAQTYNTNYRLKQLLPATNYNLTLEAVDIVGNSSGLSNGLSIQTNALVADTPVFEYPYYEFSVPANGSIGSSFATLSFNEQQGLAFKVVGGDDADLFGINEKGQLSLKRHVLEGELHSFDLEITINKDNKTSSTLVKVHVLPSDVLLYQGVSQEVWTGISGSSVAVINTLAPINQQSTLTNFKSLTNMGSSYGQRVYGYFTVPVSGVYNFWIASDDHSELRISSDMTRDKADLVAHITGYTSEDNWRDSSQVKTNINLNAGQYYYIEVLHKEGGGGDHMSVAWQGAGIPNRTLMTGEFLIPYNRFHPAAVNVDTAIQTGFDSQGNQIKLNLSVDKSAEGYPVWIYYGEMDAGSNTEGWQYRVKLNDLLAGEHDITLSPIDPGKMYYIRTETVGPTGSRWSSNVTIVRTVIIDKNKTAGESLPQNIDIDVSINDVDYALEFTKHSVRSPNFQLLTFDSRRVKEYESVSPMPEIRTYRGIVTNNSTVTVTGVIDALGSIHISAWKGDMLFWQKKVDVSGFITTTALGNDETDTQELIIDFELPAIENGRLYQPQPGNDFHNSLARVAFKFEENQFDKGAGNNIINGVAQMEGHINELDYMWAQKTGLRWDMGKAVIELKDDIGKATQTRPSAPDATNFSIDFQDPVNGGQCWGGGYWVGCTAGYTMSWGFTHEIGHNLGLGHGEQTDNNNQIQEPRTHMGNMQAWNTTRRIQKGSRFKAAKALTDPMLPATFKDYLTVYKNESGLVNPLANDYDANGDLLTIESFDATTLAGGTVIVYGDSLRYTPPADFVGVDQFSYIATDGEYKTRGPVMIQVVTPELVADWNMDNLKDNKVTDSSVFGHDLQAETTGVKLIEMQTAGRTDQGITIPLLAAKEMVNDPLGDSLLPHKLDPGHKSFTAAMWFKYSVTDGDKLLIGKSSKTPNNMNYGGWEIRASGHDLEIQVNFRDRFMYPNNVTITQPAAIVDGSWHHVAVVIDRENQLLLGYIDGAPFDLQGDLPMGNSPIIAAMNTSGYGGGSPFKVGGHTSVTCEDGATSADPKVCVSALEQAYDSVKIYHKALSAAEVSALLTE</sequence>
<dbReference type="SUPFAM" id="SSF49899">
    <property type="entry name" value="Concanavalin A-like lectins/glucanases"/>
    <property type="match status" value="1"/>
</dbReference>
<evidence type="ECO:0000313" key="6">
    <source>
        <dbReference type="Proteomes" id="UP000182660"/>
    </source>
</evidence>
<gene>
    <name evidence="5" type="ORF">MT2528_3296</name>
</gene>
<dbReference type="Pfam" id="PF07691">
    <property type="entry name" value="PA14"/>
    <property type="match status" value="1"/>
</dbReference>
<dbReference type="InterPro" id="IPR037524">
    <property type="entry name" value="PA14/GLEYA"/>
</dbReference>
<feature type="domain" description="PA14" evidence="4">
    <location>
        <begin position="673"/>
        <end position="824"/>
    </location>
</feature>
<dbReference type="PANTHER" id="PTHR46769:SF2">
    <property type="entry name" value="FIBROCYSTIN-L ISOFORM 2 PRECURSOR-RELATED"/>
    <property type="match status" value="1"/>
</dbReference>
<dbReference type="InterPro" id="IPR013783">
    <property type="entry name" value="Ig-like_fold"/>
</dbReference>
<dbReference type="Pfam" id="PF00041">
    <property type="entry name" value="fn3"/>
    <property type="match status" value="1"/>
</dbReference>
<dbReference type="SUPFAM" id="SSF55486">
    <property type="entry name" value="Metalloproteases ('zincins'), catalytic domain"/>
    <property type="match status" value="1"/>
</dbReference>
<dbReference type="InterPro" id="IPR003961">
    <property type="entry name" value="FN3_dom"/>
</dbReference>
<dbReference type="PROSITE" id="PS51820">
    <property type="entry name" value="PA14"/>
    <property type="match status" value="2"/>
</dbReference>
<dbReference type="CDD" id="cd11304">
    <property type="entry name" value="Cadherin_repeat"/>
    <property type="match status" value="2"/>
</dbReference>
<dbReference type="GeneID" id="61297126"/>